<keyword evidence="2" id="KW-0812">Transmembrane</keyword>
<keyword evidence="2" id="KW-1133">Transmembrane helix</keyword>
<evidence type="ECO:0000313" key="3">
    <source>
        <dbReference type="EMBL" id="KAK0644679.1"/>
    </source>
</evidence>
<name>A0AA39Y2S9_9PEZI</name>
<gene>
    <name evidence="3" type="ORF">B0T16DRAFT_199907</name>
</gene>
<evidence type="ECO:0000313" key="4">
    <source>
        <dbReference type="Proteomes" id="UP001174936"/>
    </source>
</evidence>
<comment type="caution">
    <text evidence="3">The sequence shown here is derived from an EMBL/GenBank/DDBJ whole genome shotgun (WGS) entry which is preliminary data.</text>
</comment>
<feature type="region of interest" description="Disordered" evidence="1">
    <location>
        <begin position="1"/>
        <end position="29"/>
    </location>
</feature>
<dbReference type="Proteomes" id="UP001174936">
    <property type="component" value="Unassembled WGS sequence"/>
</dbReference>
<dbReference type="EMBL" id="JAULSV010000005">
    <property type="protein sequence ID" value="KAK0644679.1"/>
    <property type="molecule type" value="Genomic_DNA"/>
</dbReference>
<protein>
    <submittedName>
        <fullName evidence="3">Uncharacterized protein</fullName>
    </submittedName>
</protein>
<keyword evidence="2" id="KW-0472">Membrane</keyword>
<reference evidence="3" key="1">
    <citation type="submission" date="2023-06" db="EMBL/GenBank/DDBJ databases">
        <title>Genome-scale phylogeny and comparative genomics of the fungal order Sordariales.</title>
        <authorList>
            <consortium name="Lawrence Berkeley National Laboratory"/>
            <person name="Hensen N."/>
            <person name="Bonometti L."/>
            <person name="Westerberg I."/>
            <person name="Brannstrom I.O."/>
            <person name="Guillou S."/>
            <person name="Cros-Aarteil S."/>
            <person name="Calhoun S."/>
            <person name="Haridas S."/>
            <person name="Kuo A."/>
            <person name="Mondo S."/>
            <person name="Pangilinan J."/>
            <person name="Riley R."/>
            <person name="Labutti K."/>
            <person name="Andreopoulos B."/>
            <person name="Lipzen A."/>
            <person name="Chen C."/>
            <person name="Yanf M."/>
            <person name="Daum C."/>
            <person name="Ng V."/>
            <person name="Clum A."/>
            <person name="Steindorff A."/>
            <person name="Ohm R."/>
            <person name="Martin F."/>
            <person name="Silar P."/>
            <person name="Natvig D."/>
            <person name="Lalanne C."/>
            <person name="Gautier V."/>
            <person name="Ament-Velasquez S.L."/>
            <person name="Kruys A."/>
            <person name="Hutchinson M.I."/>
            <person name="Powell A.J."/>
            <person name="Barry K."/>
            <person name="Miller A.N."/>
            <person name="Grigoriev I.V."/>
            <person name="Debuchy R."/>
            <person name="Gladieux P."/>
            <person name="Thoren M.H."/>
            <person name="Johannesson H."/>
        </authorList>
    </citation>
    <scope>NUCLEOTIDE SEQUENCE</scope>
    <source>
        <strain evidence="3">SMH2532-1</strain>
    </source>
</reference>
<evidence type="ECO:0000256" key="2">
    <source>
        <dbReference type="SAM" id="Phobius"/>
    </source>
</evidence>
<dbReference type="Gene3D" id="1.20.58.340">
    <property type="entry name" value="Magnesium transport protein CorA, transmembrane region"/>
    <property type="match status" value="1"/>
</dbReference>
<feature type="transmembrane region" description="Helical" evidence="2">
    <location>
        <begin position="382"/>
        <end position="404"/>
    </location>
</feature>
<sequence>MATRRRTSSCSSAISKLNPGGAEERPTQQGKLQISSRAFRYLMFTSNVPVAFIAALSRPYLVCGTGLRMQSSIEWDFWCLIPIRAAVPCHFARSSDHRKSTAGSNQMDPFHYIHLSGDQTQEDNSSPAAARLQSHDIRSSHIGLFVKHSANTGRISVVVVNLLDARQQHLINEPLLKARKAIKQRSGSDAPMSPRFIYLIYLSSTLRWWNNALLCFNQHLVKHEKDLQEEIASETSAFSNRSKDINSSLHLMAAHLHRYKSELQRIDLILTELLSPKFDPSFLVEEGVHPKGLFVAQHSDRLKVENLISQLKAICSFADEIERKIKDILTLLFHQIQATNDKTLQAILMATQADTKLSQKISLQSHQLTVSMKSDSIAMKTIAIMTMIFLPATSFAAIFAMPFFTESEYMQALPHIWIWVALTVTFTALAFGVFFYVIHRQKGVDIEDEQDESGVSGEKKNM</sequence>
<keyword evidence="4" id="KW-1185">Reference proteome</keyword>
<dbReference type="AlphaFoldDB" id="A0AA39Y2S9"/>
<feature type="transmembrane region" description="Helical" evidence="2">
    <location>
        <begin position="416"/>
        <end position="438"/>
    </location>
</feature>
<evidence type="ECO:0000256" key="1">
    <source>
        <dbReference type="SAM" id="MobiDB-lite"/>
    </source>
</evidence>
<accession>A0AA39Y2S9</accession>
<organism evidence="3 4">
    <name type="scientific">Cercophora newfieldiana</name>
    <dbReference type="NCBI Taxonomy" id="92897"/>
    <lineage>
        <taxon>Eukaryota</taxon>
        <taxon>Fungi</taxon>
        <taxon>Dikarya</taxon>
        <taxon>Ascomycota</taxon>
        <taxon>Pezizomycotina</taxon>
        <taxon>Sordariomycetes</taxon>
        <taxon>Sordariomycetidae</taxon>
        <taxon>Sordariales</taxon>
        <taxon>Lasiosphaeriaceae</taxon>
        <taxon>Cercophora</taxon>
    </lineage>
</organism>
<proteinExistence type="predicted"/>